<evidence type="ECO:0000313" key="2">
    <source>
        <dbReference type="EMBL" id="KAF6828899.1"/>
    </source>
</evidence>
<evidence type="ECO:0000313" key="3">
    <source>
        <dbReference type="Proteomes" id="UP000654918"/>
    </source>
</evidence>
<reference evidence="2" key="1">
    <citation type="journal article" date="2020" name="Phytopathology">
        <title>Genome Sequence Resources of Colletotrichum truncatum, C. plurivorum, C. musicola, and C. sojae: Four Species Pathogenic to Soybean (Glycine max).</title>
        <authorList>
            <person name="Rogerio F."/>
            <person name="Boufleur T.R."/>
            <person name="Ciampi-Guillardi M."/>
            <person name="Sukno S.A."/>
            <person name="Thon M.R."/>
            <person name="Massola Junior N.S."/>
            <person name="Baroncelli R."/>
        </authorList>
    </citation>
    <scope>NUCLEOTIDE SEQUENCE</scope>
    <source>
        <strain evidence="2">LFN00145</strain>
    </source>
</reference>
<organism evidence="2 3">
    <name type="scientific">Colletotrichum plurivorum</name>
    <dbReference type="NCBI Taxonomy" id="2175906"/>
    <lineage>
        <taxon>Eukaryota</taxon>
        <taxon>Fungi</taxon>
        <taxon>Dikarya</taxon>
        <taxon>Ascomycota</taxon>
        <taxon>Pezizomycotina</taxon>
        <taxon>Sordariomycetes</taxon>
        <taxon>Hypocreomycetidae</taxon>
        <taxon>Glomerellales</taxon>
        <taxon>Glomerellaceae</taxon>
        <taxon>Colletotrichum</taxon>
        <taxon>Colletotrichum orchidearum species complex</taxon>
    </lineage>
</organism>
<protein>
    <submittedName>
        <fullName evidence="2">Uncharacterized protein</fullName>
    </submittedName>
</protein>
<comment type="caution">
    <text evidence="2">The sequence shown here is derived from an EMBL/GenBank/DDBJ whole genome shotgun (WGS) entry which is preliminary data.</text>
</comment>
<dbReference type="EMBL" id="WIGO01000115">
    <property type="protein sequence ID" value="KAF6828899.1"/>
    <property type="molecule type" value="Genomic_DNA"/>
</dbReference>
<sequence>MQRPQNEAAQRTNVGIQPRCQRHRVDASLQCEPRAASVCFNLHMMSSITVRHELSLYCRFPRIFFSLQAVGSPSHAVYTTSSNMETDGHRHHRCHGNSTVVTSRSL</sequence>
<keyword evidence="3" id="KW-1185">Reference proteome</keyword>
<accession>A0A8H6KCF4</accession>
<dbReference type="Proteomes" id="UP000654918">
    <property type="component" value="Unassembled WGS sequence"/>
</dbReference>
<evidence type="ECO:0000256" key="1">
    <source>
        <dbReference type="SAM" id="MobiDB-lite"/>
    </source>
</evidence>
<feature type="compositionally biased region" description="Polar residues" evidence="1">
    <location>
        <begin position="96"/>
        <end position="106"/>
    </location>
</feature>
<dbReference type="AlphaFoldDB" id="A0A8H6KCF4"/>
<name>A0A8H6KCF4_9PEZI</name>
<feature type="region of interest" description="Disordered" evidence="1">
    <location>
        <begin position="83"/>
        <end position="106"/>
    </location>
</feature>
<gene>
    <name evidence="2" type="ORF">CPLU01_08225</name>
</gene>
<proteinExistence type="predicted"/>